<evidence type="ECO:0000256" key="7">
    <source>
        <dbReference type="ARBA" id="ARBA00023136"/>
    </source>
</evidence>
<keyword evidence="5" id="KW-0106">Calcium</keyword>
<gene>
    <name evidence="9" type="ORF">SAMN05421580_10191</name>
</gene>
<feature type="domain" description="Cadherin" evidence="8">
    <location>
        <begin position="563"/>
        <end position="659"/>
    </location>
</feature>
<dbReference type="Pfam" id="PF00028">
    <property type="entry name" value="Cadherin"/>
    <property type="match status" value="3"/>
</dbReference>
<evidence type="ECO:0000256" key="6">
    <source>
        <dbReference type="ARBA" id="ARBA00022989"/>
    </source>
</evidence>
<evidence type="ECO:0000256" key="2">
    <source>
        <dbReference type="ARBA" id="ARBA00022692"/>
    </source>
</evidence>
<comment type="subcellular location">
    <subcellularLocation>
        <location evidence="1">Membrane</location>
        <topology evidence="1">Single-pass membrane protein</topology>
    </subcellularLocation>
</comment>
<dbReference type="STRING" id="453582.SAMN05421580_10191"/>
<reference evidence="10" key="1">
    <citation type="submission" date="2017-01" db="EMBL/GenBank/DDBJ databases">
        <authorList>
            <person name="Varghese N."/>
            <person name="Submissions S."/>
        </authorList>
    </citation>
    <scope>NUCLEOTIDE SEQUENCE [LARGE SCALE GENOMIC DNA]</scope>
    <source>
        <strain evidence="10">DSM 19945</strain>
    </source>
</reference>
<dbReference type="GO" id="GO:0008013">
    <property type="term" value="F:beta-catenin binding"/>
    <property type="evidence" value="ECO:0007669"/>
    <property type="project" value="TreeGrafter"/>
</dbReference>
<protein>
    <submittedName>
        <fullName evidence="9">Cadherin domain-containing protein</fullName>
    </submittedName>
</protein>
<dbReference type="GO" id="GO:0007156">
    <property type="term" value="P:homophilic cell adhesion via plasma membrane adhesion molecules"/>
    <property type="evidence" value="ECO:0007669"/>
    <property type="project" value="InterPro"/>
</dbReference>
<dbReference type="CDD" id="cd11304">
    <property type="entry name" value="Cadherin_repeat"/>
    <property type="match status" value="7"/>
</dbReference>
<feature type="domain" description="Cadherin" evidence="8">
    <location>
        <begin position="473"/>
        <end position="562"/>
    </location>
</feature>
<dbReference type="InterPro" id="IPR015919">
    <property type="entry name" value="Cadherin-like_sf"/>
</dbReference>
<dbReference type="GO" id="GO:0016342">
    <property type="term" value="C:catenin complex"/>
    <property type="evidence" value="ECO:0007669"/>
    <property type="project" value="TreeGrafter"/>
</dbReference>
<dbReference type="InterPro" id="IPR010221">
    <property type="entry name" value="VCBS_dom"/>
</dbReference>
<feature type="domain" description="Cadherin" evidence="8">
    <location>
        <begin position="864"/>
        <end position="962"/>
    </location>
</feature>
<dbReference type="RefSeq" id="WP_076483075.1">
    <property type="nucleotide sequence ID" value="NZ_FTOG01000001.1"/>
</dbReference>
<dbReference type="PANTHER" id="PTHR24027">
    <property type="entry name" value="CADHERIN-23"/>
    <property type="match status" value="1"/>
</dbReference>
<organism evidence="9 10">
    <name type="scientific">Rhodobacter aestuarii</name>
    <dbReference type="NCBI Taxonomy" id="453582"/>
    <lineage>
        <taxon>Bacteria</taxon>
        <taxon>Pseudomonadati</taxon>
        <taxon>Pseudomonadota</taxon>
        <taxon>Alphaproteobacteria</taxon>
        <taxon>Rhodobacterales</taxon>
        <taxon>Rhodobacter group</taxon>
        <taxon>Rhodobacter</taxon>
    </lineage>
</organism>
<keyword evidence="10" id="KW-1185">Reference proteome</keyword>
<dbReference type="NCBIfam" id="NF012211">
    <property type="entry name" value="tand_rpt_95"/>
    <property type="match status" value="2"/>
</dbReference>
<keyword evidence="6" id="KW-1133">Transmembrane helix</keyword>
<keyword evidence="2" id="KW-0812">Transmembrane</keyword>
<evidence type="ECO:0000256" key="1">
    <source>
        <dbReference type="ARBA" id="ARBA00004167"/>
    </source>
</evidence>
<dbReference type="GO" id="GO:0016477">
    <property type="term" value="P:cell migration"/>
    <property type="evidence" value="ECO:0007669"/>
    <property type="project" value="TreeGrafter"/>
</dbReference>
<evidence type="ECO:0000256" key="3">
    <source>
        <dbReference type="ARBA" id="ARBA00022729"/>
    </source>
</evidence>
<evidence type="ECO:0000259" key="8">
    <source>
        <dbReference type="PROSITE" id="PS50268"/>
    </source>
</evidence>
<dbReference type="PRINTS" id="PR00205">
    <property type="entry name" value="CADHERIN"/>
</dbReference>
<dbReference type="NCBIfam" id="TIGR01965">
    <property type="entry name" value="VCBS_repeat"/>
    <property type="match status" value="1"/>
</dbReference>
<keyword evidence="3" id="KW-0732">Signal</keyword>
<evidence type="ECO:0000313" key="9">
    <source>
        <dbReference type="EMBL" id="SIS41698.1"/>
    </source>
</evidence>
<feature type="domain" description="Cadherin" evidence="8">
    <location>
        <begin position="963"/>
        <end position="1071"/>
    </location>
</feature>
<dbReference type="GO" id="GO:0045296">
    <property type="term" value="F:cadherin binding"/>
    <property type="evidence" value="ECO:0007669"/>
    <property type="project" value="TreeGrafter"/>
</dbReference>
<sequence length="1537" mass="161359">MKDTVTFDRITVAADQFALFSSIEPIVAAKTDGSALRARPTPFKAQRRLAQGGMATVSVLALAACQGGGSGGSGSSANGTSGVVVKGPVEGAFVFSDNNDNGVFDEGEAYGITGSDGSFLLADGDIDPGAPIIANLEGAVDTTSGRVYGEGETFTAPAGSTVISAYTTMMQEEGWSADALGTLLGLEAGEFDPTTFNPYADGTDPTLALVAEGRAQQIMAIVDTLTAVLEAAGLEGETAYDLVQEVVAGRLDDDFDSIGAMIYQVIDDLLAKEVVQEAEGGVTHQVLSGLQADLINALEEVLMQIAAVTDLGDGEMVPAYQLVVELIEQAKAAALAEANQSGSGNIPLGDDGVAAAMVEDIATNAAPEMTDWSGQVTVSEDTSTLVVLTAAATDADGDTITYGLTGPDADKFFIDEASGEVTFLDQPDFEEKASFRFTVTADDGLESTARQVTVTITDANDAPRFGKFDSSPEIAENTVDAEVVTVTARDQDGDTLSYALTSGGDADAFTIDAATGVLRFNGSPDYETQKTYKIQVEVTDGIATETQEITVSVTDANDAPVMEQWQSNLTVDENIADPALVTAQASDEDGDTLSYALSGDDASAFTIDAATGAISFKDTPNYEEQASYSFTVTASDGNGGTVDQAVSVAITDVNDAPVFDDWESALSVAENTTNLFLVDATATDEDAGATLSYALSGADDAAFTIDSATGAISFKASPNYEAKDSYSVTVSVFDGANTVTRDITVTVEDVPEAPEITAISPTEVDENTIDFSFTVSAIDQDSTGLTFALEGDDKDAFSLGPTAIAENVGGYGGSAQVSVALNTPPDYEMQDQYALTIVVSDGVNETRENVTITVQDVDERPVWTVTPDEFVIVDENTTDLLVTTALAEDPEGQSIIYSLLGTNPDAFSINQSTGEISFKVSPDYETEQQYNLTVIATQADGQLARPSFVTIWVEDVNEAPELMLSAESVTLSEDLDGDTYVLNALASDVDRGDEVTLSLTGVDAKYFHIDQDSGDIEFSGKAPYPDYEAKSEYSFTVVATDKGGLSDSQDVTVSLTNVDPLVHLTVDTTLFATAGASYEAALSTVEGATAEFFASYPAWSMVLDDIFSTGLDDLSPTVSSSGITVTSNISGNSVAFNFVNFNPDSVESLITTIQNFSASGDFNDLTISGGFVSMEIKDSNGDLLASLSNTANGMEFFIEGVTTGQMDTLVLNGSFGNQIVDYIALWETIETVALDPSATDLDGALTLLSGLNDLIDMTGISMMAQGTTLATVSLDSTDTAQSLTYTLGDHVFTIAVDGLPGLIEGMIDAAGGAEAFIDAAMAGFYVESGEWNPGQQQIGDTTVNYTETYEELSIFYHFTSTYYEYGDGPSSGYYWIDEESNILGWSETWEGGIDPELSGEPSYIDGWGFDGFGNWLTEAEYVALHDILSNIQDYLGDLDDGINALALSIDYSIAGDSVLSLDVDKIADFFAAVQDSQVGPGDPSQLIAEYTADDGTTPVTELSNPGEDWAITLVGLEADDLSSFAGGFLDSQVLATS</sequence>
<dbReference type="InterPro" id="IPR039808">
    <property type="entry name" value="Cadherin"/>
</dbReference>
<dbReference type="InterPro" id="IPR002126">
    <property type="entry name" value="Cadherin-like_dom"/>
</dbReference>
<dbReference type="Pfam" id="PF17963">
    <property type="entry name" value="Big_9"/>
    <property type="match status" value="3"/>
</dbReference>
<keyword evidence="7" id="KW-0472">Membrane</keyword>
<feature type="domain" description="Cadherin" evidence="8">
    <location>
        <begin position="370"/>
        <end position="465"/>
    </location>
</feature>
<dbReference type="Proteomes" id="UP000186221">
    <property type="component" value="Unassembled WGS sequence"/>
</dbReference>
<accession>A0A1N7IX74</accession>
<dbReference type="EMBL" id="FTOG01000001">
    <property type="protein sequence ID" value="SIS41698.1"/>
    <property type="molecule type" value="Genomic_DNA"/>
</dbReference>
<feature type="domain" description="Cadherin" evidence="8">
    <location>
        <begin position="756"/>
        <end position="863"/>
    </location>
</feature>
<dbReference type="InterPro" id="IPR006644">
    <property type="entry name" value="Cadg"/>
</dbReference>
<dbReference type="Gene3D" id="2.60.40.60">
    <property type="entry name" value="Cadherins"/>
    <property type="match status" value="7"/>
</dbReference>
<evidence type="ECO:0000256" key="5">
    <source>
        <dbReference type="ARBA" id="ARBA00022837"/>
    </source>
</evidence>
<dbReference type="PANTHER" id="PTHR24027:SF422">
    <property type="entry name" value="CADHERIN DOMAIN-CONTAINING PROTEIN"/>
    <property type="match status" value="1"/>
</dbReference>
<dbReference type="SUPFAM" id="SSF49313">
    <property type="entry name" value="Cadherin-like"/>
    <property type="match status" value="7"/>
</dbReference>
<dbReference type="SMART" id="SM00112">
    <property type="entry name" value="CA"/>
    <property type="match status" value="7"/>
</dbReference>
<proteinExistence type="predicted"/>
<evidence type="ECO:0000256" key="4">
    <source>
        <dbReference type="ARBA" id="ARBA00022737"/>
    </source>
</evidence>
<evidence type="ECO:0000313" key="10">
    <source>
        <dbReference type="Proteomes" id="UP000186221"/>
    </source>
</evidence>
<dbReference type="SMART" id="SM00736">
    <property type="entry name" value="CADG"/>
    <property type="match status" value="3"/>
</dbReference>
<name>A0A1N7IX74_9RHOB</name>
<dbReference type="GO" id="GO:0005509">
    <property type="term" value="F:calcium ion binding"/>
    <property type="evidence" value="ECO:0007669"/>
    <property type="project" value="InterPro"/>
</dbReference>
<feature type="domain" description="Cadherin" evidence="8">
    <location>
        <begin position="667"/>
        <end position="756"/>
    </location>
</feature>
<dbReference type="OrthoDB" id="9773411at2"/>
<keyword evidence="4" id="KW-0677">Repeat</keyword>
<dbReference type="PROSITE" id="PS50268">
    <property type="entry name" value="CADHERIN_2"/>
    <property type="match status" value="7"/>
</dbReference>